<dbReference type="InterPro" id="IPR044927">
    <property type="entry name" value="Endonuclea_NS_2"/>
</dbReference>
<evidence type="ECO:0000259" key="3">
    <source>
        <dbReference type="SMART" id="SM00892"/>
    </source>
</evidence>
<feature type="region of interest" description="Disordered" evidence="1">
    <location>
        <begin position="251"/>
        <end position="272"/>
    </location>
</feature>
<keyword evidence="2" id="KW-0732">Signal</keyword>
<feature type="domain" description="DNA/RNA non-specific endonuclease/pyrophosphatase/phosphodiesterase" evidence="3">
    <location>
        <begin position="53"/>
        <end position="248"/>
    </location>
</feature>
<name>D0BJR5_9LACT</name>
<feature type="region of interest" description="Disordered" evidence="1">
    <location>
        <begin position="301"/>
        <end position="324"/>
    </location>
</feature>
<evidence type="ECO:0000313" key="5">
    <source>
        <dbReference type="Proteomes" id="UP000002939"/>
    </source>
</evidence>
<dbReference type="GO" id="GO:0046872">
    <property type="term" value="F:metal ion binding"/>
    <property type="evidence" value="ECO:0007669"/>
    <property type="project" value="InterPro"/>
</dbReference>
<keyword evidence="5" id="KW-1185">Reference proteome</keyword>
<evidence type="ECO:0000256" key="1">
    <source>
        <dbReference type="SAM" id="MobiDB-lite"/>
    </source>
</evidence>
<dbReference type="STRING" id="626369.HMPREF0446_00200"/>
<feature type="compositionally biased region" description="Polar residues" evidence="1">
    <location>
        <begin position="301"/>
        <end position="314"/>
    </location>
</feature>
<accession>D0BJR5</accession>
<reference evidence="4" key="2">
    <citation type="submission" date="2011-10" db="EMBL/GenBank/DDBJ databases">
        <title>The Genome Sequence of Granulicatella elegans ATCC 700633.</title>
        <authorList>
            <consortium name="The Broad Institute Genome Sequencing Platform"/>
            <consortium name="The Broad Institute Genome Sequencing Center for Infectious Disease"/>
            <person name="Earl A."/>
            <person name="Ward D."/>
            <person name="Feldgarden M."/>
            <person name="Gevers D."/>
            <person name="Sibley C.D."/>
            <person name="Field T.R."/>
            <person name="Grinwis M."/>
            <person name="Eshaghurshan C.S."/>
            <person name="Surette M.G."/>
            <person name="Young S.K."/>
            <person name="Zeng Q."/>
            <person name="Gargeya S."/>
            <person name="Fitzgerald M."/>
            <person name="Haas B."/>
            <person name="Abouelleil A."/>
            <person name="Alvarado L."/>
            <person name="Arachchi H.M."/>
            <person name="Berlin A."/>
            <person name="Brown A."/>
            <person name="Chapman S.B."/>
            <person name="Chen Z."/>
            <person name="Dunbar C."/>
            <person name="Freedman E."/>
            <person name="Gearin G."/>
            <person name="Goldberg J."/>
            <person name="Griggs A."/>
            <person name="Gujja S."/>
            <person name="Heiman D."/>
            <person name="Howarth C."/>
            <person name="Larson L."/>
            <person name="Lui A."/>
            <person name="MacDonald P.J.P."/>
            <person name="Montmayeur A."/>
            <person name="Murphy C."/>
            <person name="Neiman D."/>
            <person name="Pearson M."/>
            <person name="Priest M."/>
            <person name="Roberts A."/>
            <person name="Saif S."/>
            <person name="Shea T."/>
            <person name="Shenoy N."/>
            <person name="Sisk P."/>
            <person name="Stolte C."/>
            <person name="Sykes S."/>
            <person name="Wortman J."/>
            <person name="Nusbaum C."/>
            <person name="Birren B."/>
        </authorList>
    </citation>
    <scope>NUCLEOTIDE SEQUENCE [LARGE SCALE GENOMIC DNA]</scope>
    <source>
        <strain evidence="4">ATCC 700633</strain>
    </source>
</reference>
<protein>
    <recommendedName>
        <fullName evidence="3">DNA/RNA non-specific endonuclease/pyrophosphatase/phosphodiesterase domain-containing protein</fullName>
    </recommendedName>
</protein>
<dbReference type="Gene3D" id="3.40.570.10">
    <property type="entry name" value="Extracellular Endonuclease, subunit A"/>
    <property type="match status" value="1"/>
</dbReference>
<dbReference type="RefSeq" id="WP_006702475.1">
    <property type="nucleotide sequence ID" value="NZ_KI391971.1"/>
</dbReference>
<evidence type="ECO:0000256" key="2">
    <source>
        <dbReference type="SAM" id="SignalP"/>
    </source>
</evidence>
<dbReference type="AlphaFoldDB" id="D0BJR5"/>
<reference evidence="4" key="1">
    <citation type="submission" date="2009-09" db="EMBL/GenBank/DDBJ databases">
        <authorList>
            <consortium name="The Broad Institute Genome Sequencing Platform"/>
            <person name="Ward D."/>
            <person name="Feldgarden M."/>
            <person name="Earl A."/>
            <person name="Young S.K."/>
            <person name="Zeng Q."/>
            <person name="Koehrsen M."/>
            <person name="Alvarado L."/>
            <person name="Berlin A."/>
            <person name="Bochicchio J."/>
            <person name="Borenstein D."/>
            <person name="Chapman S.B."/>
            <person name="Chen Z."/>
            <person name="Engels R."/>
            <person name="Freedman E."/>
            <person name="Gellesch M."/>
            <person name="Goldberg J."/>
            <person name="Griggs A."/>
            <person name="Gujja S."/>
            <person name="Heilman E."/>
            <person name="Heiman D."/>
            <person name="Hepburn T."/>
            <person name="Howarth C."/>
            <person name="Jen D."/>
            <person name="Larson L."/>
            <person name="Lewis B."/>
            <person name="Mehta T."/>
            <person name="Park D."/>
            <person name="Pearson M."/>
            <person name="Roberts A."/>
            <person name="Saif S."/>
            <person name="Shea T."/>
            <person name="Shenoy N."/>
            <person name="Sisk P."/>
            <person name="Stolte C."/>
            <person name="Sykes S."/>
            <person name="Thomson T."/>
            <person name="Walk T."/>
            <person name="White J."/>
            <person name="Yandava C."/>
            <person name="Sibley C.D."/>
            <person name="Field T.R."/>
            <person name="Grinwis M."/>
            <person name="Eshaghurshan C.S."/>
            <person name="Surette M.G."/>
            <person name="Haas B."/>
            <person name="Nusbaum C."/>
            <person name="Birren B."/>
        </authorList>
    </citation>
    <scope>NUCLEOTIDE SEQUENCE [LARGE SCALE GENOMIC DNA]</scope>
    <source>
        <strain evidence="4">ATCC 700633</strain>
    </source>
</reference>
<dbReference type="PROSITE" id="PS51257">
    <property type="entry name" value="PROKAR_LIPOPROTEIN"/>
    <property type="match status" value="1"/>
</dbReference>
<organism evidence="4 5">
    <name type="scientific">Granulicatella elegans ATCC 700633</name>
    <dbReference type="NCBI Taxonomy" id="626369"/>
    <lineage>
        <taxon>Bacteria</taxon>
        <taxon>Bacillati</taxon>
        <taxon>Bacillota</taxon>
        <taxon>Bacilli</taxon>
        <taxon>Lactobacillales</taxon>
        <taxon>Carnobacteriaceae</taxon>
        <taxon>Granulicatella</taxon>
    </lineage>
</organism>
<dbReference type="EMBL" id="ACRF02000014">
    <property type="protein sequence ID" value="EEW93318.1"/>
    <property type="molecule type" value="Genomic_DNA"/>
</dbReference>
<dbReference type="SMART" id="SM00892">
    <property type="entry name" value="Endonuclease_NS"/>
    <property type="match status" value="1"/>
</dbReference>
<feature type="compositionally biased region" description="Polar residues" evidence="1">
    <location>
        <begin position="251"/>
        <end position="268"/>
    </location>
</feature>
<dbReference type="Pfam" id="PF13930">
    <property type="entry name" value="Endonuclea_NS_2"/>
    <property type="match status" value="1"/>
</dbReference>
<dbReference type="Proteomes" id="UP000002939">
    <property type="component" value="Unassembled WGS sequence"/>
</dbReference>
<feature type="signal peptide" evidence="2">
    <location>
        <begin position="1"/>
        <end position="19"/>
    </location>
</feature>
<dbReference type="eggNOG" id="COG2169">
    <property type="taxonomic scope" value="Bacteria"/>
</dbReference>
<evidence type="ECO:0000313" key="4">
    <source>
        <dbReference type="EMBL" id="EEW93318.1"/>
    </source>
</evidence>
<dbReference type="GO" id="GO:0016787">
    <property type="term" value="F:hydrolase activity"/>
    <property type="evidence" value="ECO:0007669"/>
    <property type="project" value="InterPro"/>
</dbReference>
<gene>
    <name evidence="4" type="ORF">HMPREF0446_00200</name>
</gene>
<comment type="caution">
    <text evidence="4">The sequence shown here is derived from an EMBL/GenBank/DDBJ whole genome shotgun (WGS) entry which is preliminary data.</text>
</comment>
<dbReference type="OrthoDB" id="9783680at2"/>
<feature type="chain" id="PRO_5039271953" description="DNA/RNA non-specific endonuclease/pyrophosphatase/phosphodiesterase domain-containing protein" evidence="2">
    <location>
        <begin position="20"/>
        <end position="324"/>
    </location>
</feature>
<dbReference type="InterPro" id="IPR044929">
    <property type="entry name" value="DNA/RNA_non-sp_Endonuclease_sf"/>
</dbReference>
<dbReference type="GO" id="GO:0003676">
    <property type="term" value="F:nucleic acid binding"/>
    <property type="evidence" value="ECO:0007669"/>
    <property type="project" value="InterPro"/>
</dbReference>
<dbReference type="InterPro" id="IPR001604">
    <property type="entry name" value="Endo_G_ENPP1-like_dom"/>
</dbReference>
<proteinExistence type="predicted"/>
<sequence>MKNRFFKLFLLWMTSLTFAACSANTQKGVQEETTTTTVQIDKSHNLPESLLPFKREKQMVLGELDTYKRSTQAHIQLRYDDKPTEERDSRINVDPVGWHNFKFPVDYTGKEAWFMNRGHLVGYQFSGLNDELRNLTPMTAYLNTGSMTGTDEKNPAGMLFYEEKLAAWLKQNKNAWLDYRVTPLYTDSELIPRQVELQYAGISANGRLIPIQFSSSLEEVNEDGTTRVILNNDAPNGTLDYQTGLAEPTITSEAQETTQSEPQVTTKSTAKRKNDRTVYVANEGKATVYWYNKKNMPAKTNQAKVVEMSESQAKAQGKTHAGKE</sequence>
<dbReference type="HOGENOM" id="CLU_054350_1_0_9"/>